<feature type="region of interest" description="Disordered" evidence="1">
    <location>
        <begin position="1"/>
        <end position="43"/>
    </location>
</feature>
<gene>
    <name evidence="2" type="ORF">AAF712_014478</name>
</gene>
<organism evidence="2 3">
    <name type="scientific">Marasmius tenuissimus</name>
    <dbReference type="NCBI Taxonomy" id="585030"/>
    <lineage>
        <taxon>Eukaryota</taxon>
        <taxon>Fungi</taxon>
        <taxon>Dikarya</taxon>
        <taxon>Basidiomycota</taxon>
        <taxon>Agaricomycotina</taxon>
        <taxon>Agaricomycetes</taxon>
        <taxon>Agaricomycetidae</taxon>
        <taxon>Agaricales</taxon>
        <taxon>Marasmiineae</taxon>
        <taxon>Marasmiaceae</taxon>
        <taxon>Marasmius</taxon>
    </lineage>
</organism>
<dbReference type="Proteomes" id="UP001437256">
    <property type="component" value="Unassembled WGS sequence"/>
</dbReference>
<reference evidence="2 3" key="1">
    <citation type="submission" date="2024-05" db="EMBL/GenBank/DDBJ databases">
        <title>A draft genome resource for the thread blight pathogen Marasmius tenuissimus strain MS-2.</title>
        <authorList>
            <person name="Yulfo-Soto G.E."/>
            <person name="Baruah I.K."/>
            <person name="Amoako-Attah I."/>
            <person name="Bukari Y."/>
            <person name="Meinhardt L.W."/>
            <person name="Bailey B.A."/>
            <person name="Cohen S.P."/>
        </authorList>
    </citation>
    <scope>NUCLEOTIDE SEQUENCE [LARGE SCALE GENOMIC DNA]</scope>
    <source>
        <strain evidence="2 3">MS-2</strain>
    </source>
</reference>
<evidence type="ECO:0000256" key="1">
    <source>
        <dbReference type="SAM" id="MobiDB-lite"/>
    </source>
</evidence>
<protein>
    <submittedName>
        <fullName evidence="2">Uncharacterized protein</fullName>
    </submittedName>
</protein>
<accession>A0ABR2ZEG7</accession>
<proteinExistence type="predicted"/>
<name>A0ABR2ZEG7_9AGAR</name>
<comment type="caution">
    <text evidence="2">The sequence shown here is derived from an EMBL/GenBank/DDBJ whole genome shotgun (WGS) entry which is preliminary data.</text>
</comment>
<feature type="region of interest" description="Disordered" evidence="1">
    <location>
        <begin position="98"/>
        <end position="146"/>
    </location>
</feature>
<evidence type="ECO:0000313" key="2">
    <source>
        <dbReference type="EMBL" id="KAL0058827.1"/>
    </source>
</evidence>
<feature type="compositionally biased region" description="Polar residues" evidence="1">
    <location>
        <begin position="109"/>
        <end position="122"/>
    </location>
</feature>
<keyword evidence="3" id="KW-1185">Reference proteome</keyword>
<feature type="compositionally biased region" description="Polar residues" evidence="1">
    <location>
        <begin position="1"/>
        <end position="10"/>
    </location>
</feature>
<evidence type="ECO:0000313" key="3">
    <source>
        <dbReference type="Proteomes" id="UP001437256"/>
    </source>
</evidence>
<dbReference type="EMBL" id="JBBXMP010000272">
    <property type="protein sequence ID" value="KAL0058827.1"/>
    <property type="molecule type" value="Genomic_DNA"/>
</dbReference>
<sequence>MSGENVVSLNQKRKQTGKIQEALDSLKPKKKPKNVNKPVVPAKAMKGSLLKNGVPIKGTIKLTKLKAKPVDSYDSNIELLEEPPAKRLCLLSFKTKLKSTGSRKGKGEGTSTQPTQARQSPSVEIEEVEDPEKTPQQALGDTVGHG</sequence>